<dbReference type="InterPro" id="IPR012394">
    <property type="entry name" value="Aldehyde_DH_NAD(P)"/>
</dbReference>
<dbReference type="Proteomes" id="UP000250275">
    <property type="component" value="Unassembled WGS sequence"/>
</dbReference>
<dbReference type="Gene3D" id="3.40.605.10">
    <property type="entry name" value="Aldehyde Dehydrogenase, Chain A, domain 1"/>
    <property type="match status" value="2"/>
</dbReference>
<organism evidence="8 9">
    <name type="scientific">Eufriesea mexicana</name>
    <dbReference type="NCBI Taxonomy" id="516756"/>
    <lineage>
        <taxon>Eukaryota</taxon>
        <taxon>Metazoa</taxon>
        <taxon>Ecdysozoa</taxon>
        <taxon>Arthropoda</taxon>
        <taxon>Hexapoda</taxon>
        <taxon>Insecta</taxon>
        <taxon>Pterygota</taxon>
        <taxon>Neoptera</taxon>
        <taxon>Endopterygota</taxon>
        <taxon>Hymenoptera</taxon>
        <taxon>Apocrita</taxon>
        <taxon>Aculeata</taxon>
        <taxon>Apoidea</taxon>
        <taxon>Anthophila</taxon>
        <taxon>Apidae</taxon>
        <taxon>Eufriesea</taxon>
    </lineage>
</organism>
<evidence type="ECO:0000313" key="8">
    <source>
        <dbReference type="EMBL" id="OAD62932.1"/>
    </source>
</evidence>
<protein>
    <submittedName>
        <fullName evidence="8">Aldehyde dehydrogenase family 3 member B1</fullName>
    </submittedName>
</protein>
<dbReference type="InterPro" id="IPR029510">
    <property type="entry name" value="Ald_DH_CS_GLU"/>
</dbReference>
<dbReference type="GO" id="GO:0005737">
    <property type="term" value="C:cytoplasm"/>
    <property type="evidence" value="ECO:0007669"/>
    <property type="project" value="TreeGrafter"/>
</dbReference>
<dbReference type="GO" id="GO:0004029">
    <property type="term" value="F:aldehyde dehydrogenase (NAD+) activity"/>
    <property type="evidence" value="ECO:0007669"/>
    <property type="project" value="TreeGrafter"/>
</dbReference>
<dbReference type="InterPro" id="IPR016162">
    <property type="entry name" value="Ald_DH_N"/>
</dbReference>
<dbReference type="PROSITE" id="PS00687">
    <property type="entry name" value="ALDEHYDE_DEHYDR_GLU"/>
    <property type="match status" value="1"/>
</dbReference>
<evidence type="ECO:0000256" key="2">
    <source>
        <dbReference type="ARBA" id="ARBA00023002"/>
    </source>
</evidence>
<reference evidence="8 9" key="1">
    <citation type="submission" date="2015-07" db="EMBL/GenBank/DDBJ databases">
        <title>The genome of Eufriesea mexicana.</title>
        <authorList>
            <person name="Pan H."/>
            <person name="Kapheim K."/>
        </authorList>
    </citation>
    <scope>NUCLEOTIDE SEQUENCE [LARGE SCALE GENOMIC DNA]</scope>
    <source>
        <strain evidence="8">0111107269</strain>
        <tissue evidence="8">Whole body</tissue>
    </source>
</reference>
<evidence type="ECO:0000256" key="5">
    <source>
        <dbReference type="RuleBase" id="RU003345"/>
    </source>
</evidence>
<keyword evidence="3" id="KW-0520">NAD</keyword>
<evidence type="ECO:0000259" key="7">
    <source>
        <dbReference type="Pfam" id="PF00171"/>
    </source>
</evidence>
<dbReference type="EMBL" id="KQ759770">
    <property type="protein sequence ID" value="OAD62932.1"/>
    <property type="molecule type" value="Genomic_DNA"/>
</dbReference>
<feature type="active site" evidence="4">
    <location>
        <position position="458"/>
    </location>
</feature>
<evidence type="ECO:0000256" key="4">
    <source>
        <dbReference type="PROSITE-ProRule" id="PRU10007"/>
    </source>
</evidence>
<dbReference type="GO" id="GO:0006081">
    <property type="term" value="P:aldehyde metabolic process"/>
    <property type="evidence" value="ECO:0007669"/>
    <property type="project" value="InterPro"/>
</dbReference>
<keyword evidence="2 5" id="KW-0560">Oxidoreductase</keyword>
<dbReference type="PANTHER" id="PTHR43570:SF16">
    <property type="entry name" value="ALDEHYDE DEHYDROGENASE TYPE III, ISOFORM Q"/>
    <property type="match status" value="1"/>
</dbReference>
<dbReference type="CDD" id="cd07132">
    <property type="entry name" value="ALDH_F3AB"/>
    <property type="match status" value="1"/>
</dbReference>
<evidence type="ECO:0000256" key="1">
    <source>
        <dbReference type="ARBA" id="ARBA00009986"/>
    </source>
</evidence>
<dbReference type="InterPro" id="IPR016163">
    <property type="entry name" value="Ald_DH_C"/>
</dbReference>
<name>A0A310SVP9_9HYME</name>
<evidence type="ECO:0000256" key="6">
    <source>
        <dbReference type="SAM" id="Phobius"/>
    </source>
</evidence>
<proteinExistence type="inferred from homology"/>
<feature type="transmembrane region" description="Helical" evidence="6">
    <location>
        <begin position="759"/>
        <end position="776"/>
    </location>
</feature>
<dbReference type="FunFam" id="3.40.605.10:FF:000004">
    <property type="entry name" value="Aldehyde dehydrogenase"/>
    <property type="match status" value="1"/>
</dbReference>
<accession>A0A310SVP9</accession>
<dbReference type="SUPFAM" id="SSF53720">
    <property type="entry name" value="ALDH-like"/>
    <property type="match status" value="2"/>
</dbReference>
<keyword evidence="6" id="KW-0812">Transmembrane</keyword>
<feature type="domain" description="Aldehyde dehydrogenase" evidence="7">
    <location>
        <begin position="256"/>
        <end position="640"/>
    </location>
</feature>
<gene>
    <name evidence="8" type="ORF">WN48_07111</name>
</gene>
<dbReference type="PANTHER" id="PTHR43570">
    <property type="entry name" value="ALDEHYDE DEHYDROGENASE"/>
    <property type="match status" value="1"/>
</dbReference>
<evidence type="ECO:0000313" key="9">
    <source>
        <dbReference type="Proteomes" id="UP000250275"/>
    </source>
</evidence>
<dbReference type="InterPro" id="IPR015590">
    <property type="entry name" value="Aldehyde_DH_dom"/>
</dbReference>
<dbReference type="Pfam" id="PF00171">
    <property type="entry name" value="Aldedh"/>
    <property type="match status" value="2"/>
</dbReference>
<dbReference type="Gene3D" id="3.40.309.10">
    <property type="entry name" value="Aldehyde Dehydrogenase, Chain A, domain 2"/>
    <property type="match status" value="2"/>
</dbReference>
<dbReference type="AlphaFoldDB" id="A0A310SVP9"/>
<dbReference type="FunFam" id="3.40.309.10:FF:000003">
    <property type="entry name" value="Aldehyde dehydrogenase"/>
    <property type="match status" value="1"/>
</dbReference>
<sequence length="788" mass="89646">MKPFYSGRTYHGSRTRTTTYGCIRNTQLYDGKDDRVKIVNKNVVRYLGVHVDFEFNFINHVQTQIEKAQRAFAKHKRLVYSKLLTISAKTKIICYKTLVRPILTYGCPIWFNATASTIEKLRIFVRKCLRACLGKFQTPESNYTKLISNHRLYELAEIVRIDLFMLKLIRNHWNIFKRPDTEAFVYLDGHGYIQNSDNVPLIYHVTRKAGNMAILYNTDDTRDNLTKINTKLSKIDREDPHPQSNKKMMTDNPSLIERTRNIFLSGKTKPLEWRIKQLKQAQLMLKECKQEILSALISDLRKSKFESVAMELQLTEGEIKHILMNLKEWVTDEKPPKSIINLLDKVKIRKDPYGVVLIIGPWNYPIQLCIIPLLGAIAAGNCVILKPSELSSATAKVLAKIIPKYLDEDCIHVVLGGVPETTELLKHRFDYIFYTGSATVGKIIRDAANKYLTPVTLELGGKSPVYIDNTTNIDMTVKRVLWGKCINVGQTCIAPDYVLCSQEVQSKFIKKAEEILKEWYGDNPKESPDLSRIINENHYQRLVKYLNDGKIAIGGICDPSERFISPTILVDVKRTDPIMQDEIFGPILPFINVNNAYEAIEFINNGESPLVLYIFSKDKSVQDLLISQTCSGSIGVNDTIMQFCGEEKPLALYVFSSDEKTISIVLDNTSSGNACINDVLLHAQVDNLPFGGVGYSGMGSYHGKYSFDTFVHKRGCLIKDFNMLEEIVSSCRYPPYTEKKLSILEFLLAKRPGIPGAKYIPYLLAFGLGFLVKFGISTTLKVYKERHI</sequence>
<keyword evidence="6" id="KW-0472">Membrane</keyword>
<dbReference type="OrthoDB" id="440325at2759"/>
<comment type="similarity">
    <text evidence="1 5">Belongs to the aldehyde dehydrogenase family.</text>
</comment>
<keyword evidence="6" id="KW-1133">Transmembrane helix</keyword>
<keyword evidence="9" id="KW-1185">Reference proteome</keyword>
<feature type="domain" description="Aldehyde dehydrogenase" evidence="7">
    <location>
        <begin position="650"/>
        <end position="711"/>
    </location>
</feature>
<evidence type="ECO:0000256" key="3">
    <source>
        <dbReference type="ARBA" id="ARBA00023027"/>
    </source>
</evidence>
<dbReference type="InterPro" id="IPR016161">
    <property type="entry name" value="Ald_DH/histidinol_DH"/>
</dbReference>